<feature type="transmembrane region" description="Helical" evidence="6">
    <location>
        <begin position="375"/>
        <end position="398"/>
    </location>
</feature>
<dbReference type="InterPro" id="IPR020846">
    <property type="entry name" value="MFS_dom"/>
</dbReference>
<feature type="transmembrane region" description="Helical" evidence="6">
    <location>
        <begin position="317"/>
        <end position="338"/>
    </location>
</feature>
<dbReference type="SUPFAM" id="SSF103473">
    <property type="entry name" value="MFS general substrate transporter"/>
    <property type="match status" value="1"/>
</dbReference>
<dbReference type="Proteomes" id="UP000056968">
    <property type="component" value="Chromosome"/>
</dbReference>
<keyword evidence="4 6" id="KW-1133">Transmembrane helix</keyword>
<keyword evidence="5 6" id="KW-0472">Membrane</keyword>
<name>A0A0S3EYC5_9SPHN</name>
<evidence type="ECO:0000313" key="9">
    <source>
        <dbReference type="Proteomes" id="UP000056968"/>
    </source>
</evidence>
<evidence type="ECO:0000256" key="6">
    <source>
        <dbReference type="SAM" id="Phobius"/>
    </source>
</evidence>
<dbReference type="Pfam" id="PF07690">
    <property type="entry name" value="MFS_1"/>
    <property type="match status" value="1"/>
</dbReference>
<dbReference type="OrthoDB" id="7187764at2"/>
<feature type="transmembrane region" description="Helical" evidence="6">
    <location>
        <begin position="192"/>
        <end position="212"/>
    </location>
</feature>
<evidence type="ECO:0000256" key="3">
    <source>
        <dbReference type="ARBA" id="ARBA00022692"/>
    </source>
</evidence>
<evidence type="ECO:0000256" key="4">
    <source>
        <dbReference type="ARBA" id="ARBA00022989"/>
    </source>
</evidence>
<evidence type="ECO:0000256" key="2">
    <source>
        <dbReference type="ARBA" id="ARBA00022448"/>
    </source>
</evidence>
<dbReference type="PROSITE" id="PS50850">
    <property type="entry name" value="MFS"/>
    <property type="match status" value="1"/>
</dbReference>
<evidence type="ECO:0000256" key="1">
    <source>
        <dbReference type="ARBA" id="ARBA00004141"/>
    </source>
</evidence>
<dbReference type="InterPro" id="IPR011701">
    <property type="entry name" value="MFS"/>
</dbReference>
<dbReference type="PANTHER" id="PTHR23505">
    <property type="entry name" value="SPINSTER"/>
    <property type="match status" value="1"/>
</dbReference>
<feature type="transmembrane region" description="Helical" evidence="6">
    <location>
        <begin position="149"/>
        <end position="172"/>
    </location>
</feature>
<dbReference type="AlphaFoldDB" id="A0A0S3EYC5"/>
<gene>
    <name evidence="8" type="ORF">ATN00_08880</name>
</gene>
<evidence type="ECO:0000259" key="7">
    <source>
        <dbReference type="PROSITE" id="PS50850"/>
    </source>
</evidence>
<dbReference type="EMBL" id="CP013264">
    <property type="protein sequence ID" value="ALR20406.1"/>
    <property type="molecule type" value="Genomic_DNA"/>
</dbReference>
<feature type="transmembrane region" description="Helical" evidence="6">
    <location>
        <begin position="404"/>
        <end position="424"/>
    </location>
</feature>
<protein>
    <recommendedName>
        <fullName evidence="7">Major facilitator superfamily (MFS) profile domain-containing protein</fullName>
    </recommendedName>
</protein>
<keyword evidence="9" id="KW-1185">Reference proteome</keyword>
<dbReference type="KEGG" id="sbd:ATN00_08880"/>
<accession>A0A0S3EYC5</accession>
<feature type="domain" description="Major facilitator superfamily (MFS) profile" evidence="7">
    <location>
        <begin position="24"/>
        <end position="432"/>
    </location>
</feature>
<comment type="subcellular location">
    <subcellularLocation>
        <location evidence="1">Membrane</location>
        <topology evidence="1">Multi-pass membrane protein</topology>
    </subcellularLocation>
</comment>
<proteinExistence type="predicted"/>
<feature type="transmembrane region" description="Helical" evidence="6">
    <location>
        <begin position="251"/>
        <end position="272"/>
    </location>
</feature>
<dbReference type="InterPro" id="IPR044770">
    <property type="entry name" value="MFS_spinster-like"/>
</dbReference>
<reference evidence="8 9" key="1">
    <citation type="submission" date="2015-11" db="EMBL/GenBank/DDBJ databases">
        <title>A Two-component Flavoprotein Monooxygenase System MeaXY Responsible for para-Hydroxylation of 2-Methyl-6-ethylaniline and 2,6-Diethylaniline in Sphingobium baderi DE-13.</title>
        <authorList>
            <person name="Cheng M."/>
            <person name="Meng Q."/>
            <person name="Yang Y."/>
            <person name="Chu C."/>
            <person name="Yan X."/>
            <person name="He J."/>
            <person name="Li S."/>
        </authorList>
    </citation>
    <scope>NUCLEOTIDE SEQUENCE [LARGE SCALE GENOMIC DNA]</scope>
    <source>
        <strain evidence="8 9">DE-13</strain>
    </source>
</reference>
<keyword evidence="2" id="KW-0813">Transport</keyword>
<sequence>MATSSIDAPIAEQGTAVAKTVRRTVPLFLLCYIIAQADKQAFGLTVAAIQQDIHITDTQIGLLQGAVFAIAFSLGGLPMGWLVDRRNRVHIAAICLTIWSIATALSGLAHSFEALVMCRGVTAFFEAGLAPAAFSLFSDRIGAGQAARASAIYMLAPFLGAGVAMIGGAGVGQLLPHWPLAAQFGYDGTWRLIFLMIGAPGVLLGVLLPLLLRDTRRRAPVRRAGDAAIPAWAPVFGALFARRGFLMSYQLGMAMFVAFLSIYVAWFPTYLIRGFDLGLAGTGAMAGATYMIGGVAGTVFTIASMKTRRDLSQVVGWLARSIALLVPIAVLLPLVPWIWAIIPIYAAFAFLTATVLAVMIVPLQLALPLDMQGRAIGVFTLIVTGVAGSLGPLLTGWITHSWGLQLGSTMFALGSFCIVGATLLMRNATVAMDRTVR</sequence>
<dbReference type="GO" id="GO:0022857">
    <property type="term" value="F:transmembrane transporter activity"/>
    <property type="evidence" value="ECO:0007669"/>
    <property type="project" value="InterPro"/>
</dbReference>
<organism evidence="8 9">
    <name type="scientific">Sphingobium baderi</name>
    <dbReference type="NCBI Taxonomy" id="1332080"/>
    <lineage>
        <taxon>Bacteria</taxon>
        <taxon>Pseudomonadati</taxon>
        <taxon>Pseudomonadota</taxon>
        <taxon>Alphaproteobacteria</taxon>
        <taxon>Sphingomonadales</taxon>
        <taxon>Sphingomonadaceae</taxon>
        <taxon>Sphingobium</taxon>
    </lineage>
</organism>
<keyword evidence="3 6" id="KW-0812">Transmembrane</keyword>
<feature type="transmembrane region" description="Helical" evidence="6">
    <location>
        <begin position="344"/>
        <end position="363"/>
    </location>
</feature>
<dbReference type="STRING" id="1332080.ATN00_08880"/>
<dbReference type="GO" id="GO:0016020">
    <property type="term" value="C:membrane"/>
    <property type="evidence" value="ECO:0007669"/>
    <property type="project" value="UniProtKB-SubCell"/>
</dbReference>
<feature type="transmembrane region" description="Helical" evidence="6">
    <location>
        <begin position="89"/>
        <end position="108"/>
    </location>
</feature>
<feature type="transmembrane region" description="Helical" evidence="6">
    <location>
        <begin position="62"/>
        <end position="82"/>
    </location>
</feature>
<dbReference type="Gene3D" id="1.20.1250.20">
    <property type="entry name" value="MFS general substrate transporter like domains"/>
    <property type="match status" value="1"/>
</dbReference>
<evidence type="ECO:0000313" key="8">
    <source>
        <dbReference type="EMBL" id="ALR20406.1"/>
    </source>
</evidence>
<dbReference type="InterPro" id="IPR036259">
    <property type="entry name" value="MFS_trans_sf"/>
</dbReference>
<evidence type="ECO:0000256" key="5">
    <source>
        <dbReference type="ARBA" id="ARBA00023136"/>
    </source>
</evidence>
<dbReference type="PANTHER" id="PTHR23505:SF79">
    <property type="entry name" value="PROTEIN SPINSTER"/>
    <property type="match status" value="1"/>
</dbReference>
<feature type="transmembrane region" description="Helical" evidence="6">
    <location>
        <begin position="114"/>
        <end position="137"/>
    </location>
</feature>
<feature type="transmembrane region" description="Helical" evidence="6">
    <location>
        <begin position="284"/>
        <end position="305"/>
    </location>
</feature>
<dbReference type="RefSeq" id="WP_062064038.1">
    <property type="nucleotide sequence ID" value="NZ_CP013264.1"/>
</dbReference>